<evidence type="ECO:0000256" key="3">
    <source>
        <dbReference type="ARBA" id="ARBA00023004"/>
    </source>
</evidence>
<evidence type="ECO:0000256" key="1">
    <source>
        <dbReference type="ARBA" id="ARBA00022485"/>
    </source>
</evidence>
<evidence type="ECO:0000313" key="7">
    <source>
        <dbReference type="Proteomes" id="UP000184052"/>
    </source>
</evidence>
<keyword evidence="3" id="KW-0408">Iron</keyword>
<dbReference type="AlphaFoldDB" id="A0A1M6IHJ2"/>
<dbReference type="RefSeq" id="WP_073049754.1">
    <property type="nucleotide sequence ID" value="NZ_FQZL01000017.1"/>
</dbReference>
<proteinExistence type="predicted"/>
<protein>
    <submittedName>
        <fullName evidence="6">4Fe-4S dicluster domain-containing protein</fullName>
    </submittedName>
</protein>
<dbReference type="EMBL" id="FQZL01000017">
    <property type="protein sequence ID" value="SHJ33920.1"/>
    <property type="molecule type" value="Genomic_DNA"/>
</dbReference>
<dbReference type="InterPro" id="IPR050572">
    <property type="entry name" value="Fe-S_Ferredoxin"/>
</dbReference>
<dbReference type="InterPro" id="IPR017896">
    <property type="entry name" value="4Fe4S_Fe-S-bd"/>
</dbReference>
<keyword evidence="2" id="KW-0479">Metal-binding</keyword>
<keyword evidence="7" id="KW-1185">Reference proteome</keyword>
<keyword evidence="4" id="KW-0411">Iron-sulfur</keyword>
<accession>A0A1M6IHJ2</accession>
<evidence type="ECO:0000313" key="6">
    <source>
        <dbReference type="EMBL" id="SHJ33920.1"/>
    </source>
</evidence>
<dbReference type="PANTHER" id="PTHR43687:SF1">
    <property type="entry name" value="FERREDOXIN III"/>
    <property type="match status" value="1"/>
</dbReference>
<name>A0A1M6IHJ2_9FIRM</name>
<gene>
    <name evidence="6" type="ORF">SAMN02745751_02330</name>
</gene>
<dbReference type="PANTHER" id="PTHR43687">
    <property type="entry name" value="ADENYLYLSULFATE REDUCTASE, BETA SUBUNIT"/>
    <property type="match status" value="1"/>
</dbReference>
<reference evidence="6 7" key="1">
    <citation type="submission" date="2016-11" db="EMBL/GenBank/DDBJ databases">
        <authorList>
            <person name="Jaros S."/>
            <person name="Januszkiewicz K."/>
            <person name="Wedrychowicz H."/>
        </authorList>
    </citation>
    <scope>NUCLEOTIDE SEQUENCE [LARGE SCALE GENOMIC DNA]</scope>
    <source>
        <strain evidence="6 7">DSM 17477</strain>
    </source>
</reference>
<dbReference type="SUPFAM" id="SSF54862">
    <property type="entry name" value="4Fe-4S ferredoxins"/>
    <property type="match status" value="1"/>
</dbReference>
<feature type="domain" description="4Fe-4S ferredoxin-type" evidence="5">
    <location>
        <begin position="281"/>
        <end position="310"/>
    </location>
</feature>
<dbReference type="Proteomes" id="UP000184052">
    <property type="component" value="Unassembled WGS sequence"/>
</dbReference>
<keyword evidence="1" id="KW-0004">4Fe-4S</keyword>
<dbReference type="Gene3D" id="3.30.70.20">
    <property type="match status" value="1"/>
</dbReference>
<dbReference type="InterPro" id="IPR017900">
    <property type="entry name" value="4Fe4S_Fe_S_CS"/>
</dbReference>
<dbReference type="PROSITE" id="PS51379">
    <property type="entry name" value="4FE4S_FER_2"/>
    <property type="match status" value="2"/>
</dbReference>
<dbReference type="GO" id="GO:0046872">
    <property type="term" value="F:metal ion binding"/>
    <property type="evidence" value="ECO:0007669"/>
    <property type="project" value="UniProtKB-KW"/>
</dbReference>
<feature type="domain" description="4Fe-4S ferredoxin-type" evidence="5">
    <location>
        <begin position="252"/>
        <end position="280"/>
    </location>
</feature>
<dbReference type="STRING" id="1121476.SAMN02745751_02330"/>
<evidence type="ECO:0000259" key="5">
    <source>
        <dbReference type="PROSITE" id="PS51379"/>
    </source>
</evidence>
<dbReference type="GO" id="GO:0051539">
    <property type="term" value="F:4 iron, 4 sulfur cluster binding"/>
    <property type="evidence" value="ECO:0007669"/>
    <property type="project" value="UniProtKB-KW"/>
</dbReference>
<dbReference type="PROSITE" id="PS00198">
    <property type="entry name" value="4FE4S_FER_1"/>
    <property type="match status" value="1"/>
</dbReference>
<evidence type="ECO:0000256" key="2">
    <source>
        <dbReference type="ARBA" id="ARBA00022723"/>
    </source>
</evidence>
<dbReference type="Pfam" id="PF14697">
    <property type="entry name" value="Fer4_21"/>
    <property type="match status" value="1"/>
</dbReference>
<dbReference type="OrthoDB" id="9794954at2"/>
<sequence>MLYIEENKKVELMNSLNIPSLLAPYFDTFYNPDVLDVMYILVNNRLSAEEISKKLGYEAFDKIDKLYKDAIINKTSEDNAVKYELSTLFTRVNLMATFQREVWENIPDEIRKKISEWHFGEFLDRKKKLDLSDISKNQNSIVPLNEAIDYLMSSDEDIYIIPCDCKSTSENCNHSKNTCITLGKSKAPSIERGYGRKISKEEAIVILNDADKEGLIHTIESHAICNCCTCCCYPMRASKELGLETVWPKVKYVVSIDEDKCVGCGLCSNKCQRNVFSLENRKVNMNYDSCVGCGVCVNACPKEALSLMPLGKS</sequence>
<organism evidence="6 7">
    <name type="scientific">Dethiosulfatibacter aminovorans DSM 17477</name>
    <dbReference type="NCBI Taxonomy" id="1121476"/>
    <lineage>
        <taxon>Bacteria</taxon>
        <taxon>Bacillati</taxon>
        <taxon>Bacillota</taxon>
        <taxon>Tissierellia</taxon>
        <taxon>Dethiosulfatibacter</taxon>
    </lineage>
</organism>
<evidence type="ECO:0000256" key="4">
    <source>
        <dbReference type="ARBA" id="ARBA00023014"/>
    </source>
</evidence>